<feature type="compositionally biased region" description="Pro residues" evidence="1">
    <location>
        <begin position="395"/>
        <end position="412"/>
    </location>
</feature>
<dbReference type="RefSeq" id="XP_030278127.1">
    <property type="nucleotide sequence ID" value="XM_030422267.1"/>
</dbReference>
<dbReference type="InterPro" id="IPR026152">
    <property type="entry name" value="SARG"/>
</dbReference>
<keyword evidence="3" id="KW-1185">Reference proteome</keyword>
<dbReference type="OrthoDB" id="9898538at2759"/>
<feature type="compositionally biased region" description="Basic and acidic residues" evidence="1">
    <location>
        <begin position="104"/>
        <end position="113"/>
    </location>
</feature>
<dbReference type="InParanoid" id="A0A671Y3W9"/>
<dbReference type="RefSeq" id="XP_030278129.1">
    <property type="nucleotide sequence ID" value="XM_030422269.1"/>
</dbReference>
<organism evidence="2 3">
    <name type="scientific">Sparus aurata</name>
    <name type="common">Gilthead sea bream</name>
    <dbReference type="NCBI Taxonomy" id="8175"/>
    <lineage>
        <taxon>Eukaryota</taxon>
        <taxon>Metazoa</taxon>
        <taxon>Chordata</taxon>
        <taxon>Craniata</taxon>
        <taxon>Vertebrata</taxon>
        <taxon>Euteleostomi</taxon>
        <taxon>Actinopterygii</taxon>
        <taxon>Neopterygii</taxon>
        <taxon>Teleostei</taxon>
        <taxon>Neoteleostei</taxon>
        <taxon>Acanthomorphata</taxon>
        <taxon>Eupercaria</taxon>
        <taxon>Spariformes</taxon>
        <taxon>Sparidae</taxon>
        <taxon>Sparus</taxon>
    </lineage>
</organism>
<dbReference type="OMA" id="HSEPQSW"/>
<protein>
    <submittedName>
        <fullName evidence="2">Specifically androgen-regulated gene protein-like</fullName>
    </submittedName>
</protein>
<evidence type="ECO:0000313" key="3">
    <source>
        <dbReference type="Proteomes" id="UP000472265"/>
    </source>
</evidence>
<feature type="region of interest" description="Disordered" evidence="1">
    <location>
        <begin position="64"/>
        <end position="127"/>
    </location>
</feature>
<feature type="compositionally biased region" description="Polar residues" evidence="1">
    <location>
        <begin position="531"/>
        <end position="543"/>
    </location>
</feature>
<feature type="region of interest" description="Disordered" evidence="1">
    <location>
        <begin position="331"/>
        <end position="557"/>
    </location>
</feature>
<feature type="region of interest" description="Disordered" evidence="1">
    <location>
        <begin position="171"/>
        <end position="291"/>
    </location>
</feature>
<reference evidence="2" key="2">
    <citation type="submission" date="2025-08" db="UniProtKB">
        <authorList>
            <consortium name="Ensembl"/>
        </authorList>
    </citation>
    <scope>IDENTIFICATION</scope>
</reference>
<sequence>MPKGGTWPGGVALDPLSGMDSAGSCDSVISMNSGYSDDSMEHLSAEERACLMYLEETIEALEVQEDSGLSNDEPDPVLRAEKMGRMRVNDISSLKSDESGTDQMSDKAEHRALEQTSEPRSNAKDLDTSANLMALLKLPVTKPDAGCEIQPSATKADELCVSKDESGKIKIVSSTSQSAPAPEIDLGLIPPPSDFMDEPGNPPQPEKADDPPPSAGISTKKPGATLDLEEIRQRASTKTIPVSPPVVQEPPNKPPDLSPSAVSSGPQLSPPDVVEPRSPPAVAPKPKKLPANIVLKSHKAAVADGNSVPTGGDRLLLDPQRVHMEALRKLGLLKSDDVDPGPALSPKLSPQTRRSWAVPSSPSSPAAPHTPPTTPSHTRLNSPSPASVPPAAVSPSPPAVQLPDIVPAPPAFSDPDGSLLSDNKPVTTPPRTPPVLVKQPTPPRFKDVKSATLERSGLGLSSLMDAQDPTEAGQGVSGTQSPSQLRNTRPRPASLGSGKEFSSAQGESSQLGHAANKEPDLRRSLPAFQHSGDSQKLPRSQGISVLICPRSEKGDERREALRRLGLLRD</sequence>
<feature type="compositionally biased region" description="Basic and acidic residues" evidence="1">
    <location>
        <begin position="76"/>
        <end position="88"/>
    </location>
</feature>
<reference evidence="2" key="3">
    <citation type="submission" date="2025-09" db="UniProtKB">
        <authorList>
            <consortium name="Ensembl"/>
        </authorList>
    </citation>
    <scope>IDENTIFICATION</scope>
</reference>
<evidence type="ECO:0000256" key="1">
    <source>
        <dbReference type="SAM" id="MobiDB-lite"/>
    </source>
</evidence>
<dbReference type="Pfam" id="PF15385">
    <property type="entry name" value="SARG"/>
    <property type="match status" value="1"/>
</dbReference>
<accession>A0A671Y3W9</accession>
<reference evidence="2" key="1">
    <citation type="submission" date="2021-04" db="EMBL/GenBank/DDBJ databases">
        <authorList>
            <consortium name="Wellcome Sanger Institute Data Sharing"/>
        </authorList>
    </citation>
    <scope>NUCLEOTIDE SEQUENCE [LARGE SCALE GENOMIC DNA]</scope>
</reference>
<feature type="compositionally biased region" description="Low complexity" evidence="1">
    <location>
        <begin position="375"/>
        <end position="394"/>
    </location>
</feature>
<dbReference type="Ensembl" id="ENSSAUT00010060699.1">
    <property type="protein sequence ID" value="ENSSAUP00010057816.1"/>
    <property type="gene ID" value="ENSSAUG00010023631.1"/>
</dbReference>
<dbReference type="GeneID" id="115584679"/>
<dbReference type="RefSeq" id="XP_030278130.1">
    <property type="nucleotide sequence ID" value="XM_030422270.1"/>
</dbReference>
<dbReference type="PANTHER" id="PTHR21555:SF0">
    <property type="entry name" value="SPECIFICALLY ANDROGEN-REGULATED GENE PROTEIN"/>
    <property type="match status" value="1"/>
</dbReference>
<name>A0A671Y3W9_SPAAU</name>
<feature type="compositionally biased region" description="Polar residues" evidence="1">
    <location>
        <begin position="477"/>
        <end position="487"/>
    </location>
</feature>
<dbReference type="Proteomes" id="UP000472265">
    <property type="component" value="Chromosome 7"/>
</dbReference>
<feature type="compositionally biased region" description="Pro residues" evidence="1">
    <location>
        <begin position="242"/>
        <end position="257"/>
    </location>
</feature>
<dbReference type="AlphaFoldDB" id="A0A671Y3W9"/>
<feature type="compositionally biased region" description="Polar residues" evidence="1">
    <location>
        <begin position="500"/>
        <end position="511"/>
    </location>
</feature>
<proteinExistence type="predicted"/>
<dbReference type="GeneTree" id="ENSGT00390000017874"/>
<dbReference type="PANTHER" id="PTHR21555">
    <property type="entry name" value="SPECIFICALLY ANDROGEN-REGULATED GENE PROTEIN"/>
    <property type="match status" value="1"/>
</dbReference>
<dbReference type="RefSeq" id="XP_030278128.1">
    <property type="nucleotide sequence ID" value="XM_030422268.1"/>
</dbReference>
<evidence type="ECO:0000313" key="2">
    <source>
        <dbReference type="Ensembl" id="ENSSAUP00010057816.1"/>
    </source>
</evidence>
<gene>
    <name evidence="2" type="primary">LOC115584679</name>
</gene>